<name>A0AAV4XDZ8_CAEEX</name>
<sequence length="108" mass="12029">MKEAQIADCVSIAKHIELETTTQEMKPSQDGRPSKIQNGNSPPTYIIKSDISEIVGSPRFCKNLKPKRRTVCPGDGRKLPRRLFREHAGEEISSISVNTAHRDSQLAT</sequence>
<evidence type="ECO:0000313" key="2">
    <source>
        <dbReference type="EMBL" id="GIY93267.1"/>
    </source>
</evidence>
<feature type="region of interest" description="Disordered" evidence="1">
    <location>
        <begin position="87"/>
        <end position="108"/>
    </location>
</feature>
<accession>A0AAV4XDZ8</accession>
<proteinExistence type="predicted"/>
<evidence type="ECO:0000313" key="3">
    <source>
        <dbReference type="Proteomes" id="UP001054945"/>
    </source>
</evidence>
<dbReference type="Proteomes" id="UP001054945">
    <property type="component" value="Unassembled WGS sequence"/>
</dbReference>
<dbReference type="AlphaFoldDB" id="A0AAV4XDZ8"/>
<protein>
    <submittedName>
        <fullName evidence="2">Uncharacterized protein</fullName>
    </submittedName>
</protein>
<feature type="region of interest" description="Disordered" evidence="1">
    <location>
        <begin position="20"/>
        <end position="45"/>
    </location>
</feature>
<reference evidence="2 3" key="1">
    <citation type="submission" date="2021-06" db="EMBL/GenBank/DDBJ databases">
        <title>Caerostris extrusa draft genome.</title>
        <authorList>
            <person name="Kono N."/>
            <person name="Arakawa K."/>
        </authorList>
    </citation>
    <scope>NUCLEOTIDE SEQUENCE [LARGE SCALE GENOMIC DNA]</scope>
</reference>
<comment type="caution">
    <text evidence="2">The sequence shown here is derived from an EMBL/GenBank/DDBJ whole genome shotgun (WGS) entry which is preliminary data.</text>
</comment>
<dbReference type="EMBL" id="BPLR01017647">
    <property type="protein sequence ID" value="GIY93267.1"/>
    <property type="molecule type" value="Genomic_DNA"/>
</dbReference>
<organism evidence="2 3">
    <name type="scientific">Caerostris extrusa</name>
    <name type="common">Bark spider</name>
    <name type="synonym">Caerostris bankana</name>
    <dbReference type="NCBI Taxonomy" id="172846"/>
    <lineage>
        <taxon>Eukaryota</taxon>
        <taxon>Metazoa</taxon>
        <taxon>Ecdysozoa</taxon>
        <taxon>Arthropoda</taxon>
        <taxon>Chelicerata</taxon>
        <taxon>Arachnida</taxon>
        <taxon>Araneae</taxon>
        <taxon>Araneomorphae</taxon>
        <taxon>Entelegynae</taxon>
        <taxon>Araneoidea</taxon>
        <taxon>Araneidae</taxon>
        <taxon>Caerostris</taxon>
    </lineage>
</organism>
<evidence type="ECO:0000256" key="1">
    <source>
        <dbReference type="SAM" id="MobiDB-lite"/>
    </source>
</evidence>
<gene>
    <name evidence="2" type="ORF">CEXT_85331</name>
</gene>
<keyword evidence="3" id="KW-1185">Reference proteome</keyword>